<organism evidence="1">
    <name type="scientific">freshwater metagenome</name>
    <dbReference type="NCBI Taxonomy" id="449393"/>
    <lineage>
        <taxon>unclassified sequences</taxon>
        <taxon>metagenomes</taxon>
        <taxon>ecological metagenomes</taxon>
    </lineage>
</organism>
<protein>
    <submittedName>
        <fullName evidence="1">Unannotated protein</fullName>
    </submittedName>
</protein>
<name>A0A6J6N958_9ZZZZ</name>
<dbReference type="EMBL" id="CAEZXG010000048">
    <property type="protein sequence ID" value="CAB4683110.1"/>
    <property type="molecule type" value="Genomic_DNA"/>
</dbReference>
<dbReference type="PROSITE" id="PS51257">
    <property type="entry name" value="PROKAR_LIPOPROTEIN"/>
    <property type="match status" value="1"/>
</dbReference>
<evidence type="ECO:0000313" key="1">
    <source>
        <dbReference type="EMBL" id="CAB4683110.1"/>
    </source>
</evidence>
<reference evidence="1" key="1">
    <citation type="submission" date="2020-05" db="EMBL/GenBank/DDBJ databases">
        <authorList>
            <person name="Chiriac C."/>
            <person name="Salcher M."/>
            <person name="Ghai R."/>
            <person name="Kavagutti S V."/>
        </authorList>
    </citation>
    <scope>NUCLEOTIDE SEQUENCE</scope>
</reference>
<dbReference type="EMBL" id="CAFABF010000052">
    <property type="protein sequence ID" value="CAB4830571.1"/>
    <property type="molecule type" value="Genomic_DNA"/>
</dbReference>
<dbReference type="AlphaFoldDB" id="A0A6J6N958"/>
<evidence type="ECO:0000313" key="2">
    <source>
        <dbReference type="EMBL" id="CAB4830571.1"/>
    </source>
</evidence>
<sequence>MKTLATTSKVLTISAALILLLSACGSKTVESALTQEEGKALTETVEAAPQATGGFDAPVITPDKISYTLSSPSHFAPGKFASGQLPGLTNEKFTLTVVNNSAAALDLATLIIKGSTASGECVDIFDGDNSMAGAPTDPLAAGATTTFAWGLSCPGKAGIDFSVVLSNAGVNIVEVTGKLA</sequence>
<gene>
    <name evidence="1" type="ORF">UFOPK2359_00825</name>
    <name evidence="2" type="ORF">UFOPK3167_00967</name>
</gene>
<accession>A0A6J6N958</accession>
<proteinExistence type="predicted"/>